<dbReference type="PROSITE" id="PS50088">
    <property type="entry name" value="ANK_REPEAT"/>
    <property type="match status" value="3"/>
</dbReference>
<keyword evidence="7" id="KW-1133">Transmembrane helix</keyword>
<protein>
    <submittedName>
        <fullName evidence="8">Uncharacterized protein</fullName>
    </submittedName>
</protein>
<dbReference type="Proteomes" id="UP001175271">
    <property type="component" value="Unassembled WGS sequence"/>
</dbReference>
<comment type="similarity">
    <text evidence="5">Belongs to the fem-1 family.</text>
</comment>
<feature type="transmembrane region" description="Helical" evidence="7">
    <location>
        <begin position="244"/>
        <end position="269"/>
    </location>
</feature>
<dbReference type="SMART" id="SM00028">
    <property type="entry name" value="TPR"/>
    <property type="match status" value="2"/>
</dbReference>
<evidence type="ECO:0000256" key="5">
    <source>
        <dbReference type="ARBA" id="ARBA00038500"/>
    </source>
</evidence>
<dbReference type="InterPro" id="IPR002110">
    <property type="entry name" value="Ankyrin_rpt"/>
</dbReference>
<evidence type="ECO:0000256" key="1">
    <source>
        <dbReference type="ARBA" id="ARBA00004906"/>
    </source>
</evidence>
<evidence type="ECO:0000256" key="4">
    <source>
        <dbReference type="ARBA" id="ARBA00023043"/>
    </source>
</evidence>
<evidence type="ECO:0000256" key="6">
    <source>
        <dbReference type="PROSITE-ProRule" id="PRU00023"/>
    </source>
</evidence>
<comment type="caution">
    <text evidence="8">The sequence shown here is derived from an EMBL/GenBank/DDBJ whole genome shotgun (WGS) entry which is preliminary data.</text>
</comment>
<evidence type="ECO:0000313" key="9">
    <source>
        <dbReference type="Proteomes" id="UP001175271"/>
    </source>
</evidence>
<keyword evidence="3" id="KW-0833">Ubl conjugation pathway</keyword>
<keyword evidence="2" id="KW-0677">Repeat</keyword>
<dbReference type="SUPFAM" id="SSF48452">
    <property type="entry name" value="TPR-like"/>
    <property type="match status" value="1"/>
</dbReference>
<dbReference type="SUPFAM" id="SSF48403">
    <property type="entry name" value="Ankyrin repeat"/>
    <property type="match status" value="1"/>
</dbReference>
<dbReference type="PANTHER" id="PTHR24173:SF85">
    <property type="entry name" value="PROTEIN FEM-1 HOMOLOG CG6966"/>
    <property type="match status" value="1"/>
</dbReference>
<keyword evidence="7" id="KW-0472">Membrane</keyword>
<dbReference type="GO" id="GO:0006511">
    <property type="term" value="P:ubiquitin-dependent protein catabolic process"/>
    <property type="evidence" value="ECO:0007669"/>
    <property type="project" value="TreeGrafter"/>
</dbReference>
<dbReference type="AlphaFoldDB" id="A0AA39LHE6"/>
<dbReference type="PANTHER" id="PTHR24173">
    <property type="entry name" value="ANKYRIN REPEAT CONTAINING"/>
    <property type="match status" value="1"/>
</dbReference>
<dbReference type="SMART" id="SM00248">
    <property type="entry name" value="ANK"/>
    <property type="match status" value="7"/>
</dbReference>
<feature type="transmembrane region" description="Helical" evidence="7">
    <location>
        <begin position="205"/>
        <end position="224"/>
    </location>
</feature>
<dbReference type="Pfam" id="PF12796">
    <property type="entry name" value="Ank_2"/>
    <property type="match status" value="2"/>
</dbReference>
<evidence type="ECO:0000256" key="2">
    <source>
        <dbReference type="ARBA" id="ARBA00022737"/>
    </source>
</evidence>
<comment type="pathway">
    <text evidence="1">Protein modification; protein ubiquitination.</text>
</comment>
<name>A0AA39LHE6_9BILA</name>
<dbReference type="Gene3D" id="1.25.40.10">
    <property type="entry name" value="Tetratricopeptide repeat domain"/>
    <property type="match status" value="2"/>
</dbReference>
<feature type="repeat" description="ANK" evidence="6">
    <location>
        <begin position="506"/>
        <end position="532"/>
    </location>
</feature>
<evidence type="ECO:0000256" key="7">
    <source>
        <dbReference type="SAM" id="Phobius"/>
    </source>
</evidence>
<sequence>MSILRSAHLFRHIERQATTSFCSTTSSRNVSSLPPGVAPLFEYASNCNITQGVQASIEAIHGLGLPWATTIMVSGIALRIATAPAHIYAEKLFAKRLHATNFFTHGVLKKLSEHFKLEVVPNKDNSKLELKTENERIHKECDRLITGKVNEYLQEHHLQASRIQNLKMLTVPVWIFSSFAIRNIISSDFHPSIPGALWLNDLLLPDPYFILPVAVGVFGFLNLYSQRFIYPVRMSNFRTKSYDYLLAFFTLFAVRIMMDLPACISLYWLTVSTTGMAQAMILRHPKVKSWLGIQRLPTDSRTPLRDVSLYDFPMVREQNVPRLAVDLYRPIIFKTVELGQITRLELFTKHWSKKDFQECVGPDKEGRNSAFVWAARHGKEKVIRYMVEKGVDPNTAAEVDFDGEQICAAPALWAASAAGHLPVVKYLVEVGARIDAATSSCSTPLRGACFDGHLDIVKYLIERGADVEKANKHGHTPLMIAAFRKQPQIVRYLLSKSADVKRRTLRGNTALHDAAEIGDAETTRMLIEAGAENVADEYGTTPFMCAAYLGRVVLFPLLMPLASKQEIRDCYKLLGAHHLDRTHDIQEAVRCWQTSVSFDDQLRNEGVNDIFKLPEASKVIYGGADEVRTHEDLLRVAIDPERMKIQALMMRERILGGHHSETIYALRFRGALYCDLGQFDQCMEVWLHALNLQQYHLCPLHPGIVATFITYLDTFIYATNERIISGENMVSSKKDYLLRNVMIVLDRIVYEFERYMKKEKKIDFEDVFVDGARTLKEDLVQLLTVALHLFNLLFRLEGASTLQNQIIEAWKGYTSCTGRLTCCKRNNLQFTEEDVEFDLPISSEIHQFSGSYTLPEFCISLENLALMMRERILGGHHSETIYALRFRGALYCDLGQFDQCMEVWLHALNLQQYHLCPLHPGIVATFITYLDTFIYATNERIISGENMVSSKKDYLLRNVMIVLDRIVYEFERYMKKEKKIDFEDVFVDGARTLKEDLVQLLTVALHLFNLLFRLEGASTLQNQIIEAWKGYTSCTGRLTCCKRNNLQFTEEDVEFDLPISSEIHQFSGSETPLHCLLHKLPLRVTLARSLLAHGALIHARNKKDRTCFEMLKDFRISSKLGHPMTLLGLAANTVRRKRVPYKGKIPVQLEKLIDLH</sequence>
<keyword evidence="9" id="KW-1185">Reference proteome</keyword>
<reference evidence="8" key="1">
    <citation type="submission" date="2023-06" db="EMBL/GenBank/DDBJ databases">
        <title>Genomic analysis of the entomopathogenic nematode Steinernema hermaphroditum.</title>
        <authorList>
            <person name="Schwarz E.M."/>
            <person name="Heppert J.K."/>
            <person name="Baniya A."/>
            <person name="Schwartz H.T."/>
            <person name="Tan C.-H."/>
            <person name="Antoshechkin I."/>
            <person name="Sternberg P.W."/>
            <person name="Goodrich-Blair H."/>
            <person name="Dillman A.R."/>
        </authorList>
    </citation>
    <scope>NUCLEOTIDE SEQUENCE</scope>
    <source>
        <strain evidence="8">PS9179</strain>
        <tissue evidence="8">Whole animal</tissue>
    </source>
</reference>
<feature type="repeat" description="ANK" evidence="6">
    <location>
        <begin position="473"/>
        <end position="505"/>
    </location>
</feature>
<dbReference type="InterPro" id="IPR011990">
    <property type="entry name" value="TPR-like_helical_dom_sf"/>
</dbReference>
<dbReference type="Gene3D" id="1.25.40.20">
    <property type="entry name" value="Ankyrin repeat-containing domain"/>
    <property type="match status" value="2"/>
</dbReference>
<evidence type="ECO:0000256" key="3">
    <source>
        <dbReference type="ARBA" id="ARBA00022786"/>
    </source>
</evidence>
<keyword evidence="4 6" id="KW-0040">ANK repeat</keyword>
<dbReference type="InterPro" id="IPR019734">
    <property type="entry name" value="TPR_rpt"/>
</dbReference>
<evidence type="ECO:0000313" key="8">
    <source>
        <dbReference type="EMBL" id="KAK0397786.1"/>
    </source>
</evidence>
<accession>A0AA39LHE6</accession>
<proteinExistence type="inferred from homology"/>
<keyword evidence="7" id="KW-0812">Transmembrane</keyword>
<feature type="repeat" description="ANK" evidence="6">
    <location>
        <begin position="440"/>
        <end position="472"/>
    </location>
</feature>
<dbReference type="PROSITE" id="PS50297">
    <property type="entry name" value="ANK_REP_REGION"/>
    <property type="match status" value="3"/>
</dbReference>
<organism evidence="8 9">
    <name type="scientific">Steinernema hermaphroditum</name>
    <dbReference type="NCBI Taxonomy" id="289476"/>
    <lineage>
        <taxon>Eukaryota</taxon>
        <taxon>Metazoa</taxon>
        <taxon>Ecdysozoa</taxon>
        <taxon>Nematoda</taxon>
        <taxon>Chromadorea</taxon>
        <taxon>Rhabditida</taxon>
        <taxon>Tylenchina</taxon>
        <taxon>Panagrolaimomorpha</taxon>
        <taxon>Strongyloidoidea</taxon>
        <taxon>Steinernematidae</taxon>
        <taxon>Steinernema</taxon>
    </lineage>
</organism>
<dbReference type="GO" id="GO:0000151">
    <property type="term" value="C:ubiquitin ligase complex"/>
    <property type="evidence" value="ECO:0007669"/>
    <property type="project" value="TreeGrafter"/>
</dbReference>
<dbReference type="InterPro" id="IPR036770">
    <property type="entry name" value="Ankyrin_rpt-contain_sf"/>
</dbReference>
<gene>
    <name evidence="8" type="ORF">QR680_002270</name>
</gene>
<dbReference type="EMBL" id="JAUCMV010000005">
    <property type="protein sequence ID" value="KAK0397786.1"/>
    <property type="molecule type" value="Genomic_DNA"/>
</dbReference>